<dbReference type="Proteomes" id="UP001629235">
    <property type="component" value="Unassembled WGS sequence"/>
</dbReference>
<organism evidence="1 2">
    <name type="scientific">Paraburkholderia rhynchosiae</name>
    <dbReference type="NCBI Taxonomy" id="487049"/>
    <lineage>
        <taxon>Bacteria</taxon>
        <taxon>Pseudomonadati</taxon>
        <taxon>Pseudomonadota</taxon>
        <taxon>Betaproteobacteria</taxon>
        <taxon>Burkholderiales</taxon>
        <taxon>Burkholderiaceae</taxon>
        <taxon>Paraburkholderia</taxon>
    </lineage>
</organism>
<evidence type="ECO:0000313" key="2">
    <source>
        <dbReference type="Proteomes" id="UP001629235"/>
    </source>
</evidence>
<gene>
    <name evidence="1" type="ORF">PQR01_02745</name>
</gene>
<protein>
    <submittedName>
        <fullName evidence="1">Methyltransferase domain-containing protein</fullName>
    </submittedName>
</protein>
<accession>A0ACC7N4M4</accession>
<comment type="caution">
    <text evidence="1">The sequence shown here is derived from an EMBL/GenBank/DDBJ whole genome shotgun (WGS) entry which is preliminary data.</text>
</comment>
<keyword evidence="1" id="KW-0489">Methyltransferase</keyword>
<dbReference type="EMBL" id="JAQQDW010000003">
    <property type="protein sequence ID" value="MFM0102437.1"/>
    <property type="molecule type" value="Genomic_DNA"/>
</dbReference>
<evidence type="ECO:0000313" key="1">
    <source>
        <dbReference type="EMBL" id="MFM0102437.1"/>
    </source>
</evidence>
<name>A0ACC7N4M4_9BURK</name>
<sequence>MNCMICGSQNRYYFSKTYTESPFDELMCDIGPVDYARCTHCGFVSSITHGTLDAEVWGTLNARFHHFLENPASEKTCNQPPYAEQAMMLALLGTNGIVSTDSMVDYAAGYGTLSSILHKYHDIDLPVFDPFVKNEGAHHYIDIENLGKYRTVINSAMFEHVRSREDLDAVNRLVDKDGCLIIHTVICENVPNDPNWFYLVPPVHTAFHTNASMRILMREWGYASSLYCPPAKCWVLFKRDQPGLSDAIESINQELQSIWFVFKNGFVDYWKGF</sequence>
<reference evidence="1 2" key="1">
    <citation type="journal article" date="2024" name="Chem. Sci.">
        <title>Discovery of megapolipeptins by genome mining of a Burkholderiales bacteria collection.</title>
        <authorList>
            <person name="Paulo B.S."/>
            <person name="Recchia M.J.J."/>
            <person name="Lee S."/>
            <person name="Fergusson C.H."/>
            <person name="Romanowski S.B."/>
            <person name="Hernandez A."/>
            <person name="Krull N."/>
            <person name="Liu D.Y."/>
            <person name="Cavanagh H."/>
            <person name="Bos A."/>
            <person name="Gray C.A."/>
            <person name="Murphy B.T."/>
            <person name="Linington R.G."/>
            <person name="Eustaquio A.S."/>
        </authorList>
    </citation>
    <scope>NUCLEOTIDE SEQUENCE [LARGE SCALE GENOMIC DNA]</scope>
    <source>
        <strain evidence="1 2">RL18-126-BIB-B</strain>
    </source>
</reference>
<keyword evidence="1" id="KW-0808">Transferase</keyword>
<keyword evidence="2" id="KW-1185">Reference proteome</keyword>
<proteinExistence type="predicted"/>